<dbReference type="Gene3D" id="1.10.533.10">
    <property type="entry name" value="Death Domain, Fas"/>
    <property type="match status" value="2"/>
</dbReference>
<dbReference type="InterPro" id="IPR037939">
    <property type="entry name" value="CRADD"/>
</dbReference>
<dbReference type="SUPFAM" id="SSF47986">
    <property type="entry name" value="DEATH domain"/>
    <property type="match status" value="2"/>
</dbReference>
<dbReference type="PANTHER" id="PTHR15034">
    <property type="entry name" value="DEATH DOMAIN-CONTAINING PROTEIN CRADD"/>
    <property type="match status" value="1"/>
</dbReference>
<sequence>MREELQRKIKKNIIDIKKDMDAKDLVDHFVQEDVFDLPDDEEINGFNPNTAENRNKCFLAKLLKKDDRAYDVFLQTLHLVGLAHLAEQIENTEVATAPVVDPTSWLAQIAEHIRKRRLTERDLSRLAQSIGTDWELVASEMNLTRVEIDHCRMENSTTTMQVYSALYKWRNKVPGGATLEKFVDILMHCQSTTIDWDIVKKTAQQMG</sequence>
<evidence type="ECO:0000259" key="2">
    <source>
        <dbReference type="PROSITE" id="PS50209"/>
    </source>
</evidence>
<name>A0ABY7FXJ5_MYAAR</name>
<dbReference type="PROSITE" id="PS50017">
    <property type="entry name" value="DEATH_DOMAIN"/>
    <property type="match status" value="1"/>
</dbReference>
<feature type="domain" description="Death" evidence="1">
    <location>
        <begin position="119"/>
        <end position="186"/>
    </location>
</feature>
<evidence type="ECO:0000313" key="4">
    <source>
        <dbReference type="Proteomes" id="UP001164746"/>
    </source>
</evidence>
<proteinExistence type="predicted"/>
<evidence type="ECO:0000313" key="3">
    <source>
        <dbReference type="EMBL" id="WAR26900.1"/>
    </source>
</evidence>
<dbReference type="InterPro" id="IPR000488">
    <property type="entry name" value="Death_dom"/>
</dbReference>
<dbReference type="InterPro" id="IPR011029">
    <property type="entry name" value="DEATH-like_dom_sf"/>
</dbReference>
<dbReference type="PROSITE" id="PS50209">
    <property type="entry name" value="CARD"/>
    <property type="match status" value="1"/>
</dbReference>
<dbReference type="Proteomes" id="UP001164746">
    <property type="component" value="Chromosome 14"/>
</dbReference>
<dbReference type="EMBL" id="CP111025">
    <property type="protein sequence ID" value="WAR26900.1"/>
    <property type="molecule type" value="Genomic_DNA"/>
</dbReference>
<dbReference type="CDD" id="cd01670">
    <property type="entry name" value="Death"/>
    <property type="match status" value="1"/>
</dbReference>
<dbReference type="InterPro" id="IPR001315">
    <property type="entry name" value="CARD"/>
</dbReference>
<accession>A0ABY7FXJ5</accession>
<organism evidence="3 4">
    <name type="scientific">Mya arenaria</name>
    <name type="common">Soft-shell clam</name>
    <dbReference type="NCBI Taxonomy" id="6604"/>
    <lineage>
        <taxon>Eukaryota</taxon>
        <taxon>Metazoa</taxon>
        <taxon>Spiralia</taxon>
        <taxon>Lophotrochozoa</taxon>
        <taxon>Mollusca</taxon>
        <taxon>Bivalvia</taxon>
        <taxon>Autobranchia</taxon>
        <taxon>Heteroconchia</taxon>
        <taxon>Euheterodonta</taxon>
        <taxon>Imparidentia</taxon>
        <taxon>Neoheterodontei</taxon>
        <taxon>Myida</taxon>
        <taxon>Myoidea</taxon>
        <taxon>Myidae</taxon>
        <taxon>Mya</taxon>
    </lineage>
</organism>
<protein>
    <submittedName>
        <fullName evidence="3">CRADD-like protein</fullName>
    </submittedName>
</protein>
<feature type="domain" description="CARD" evidence="2">
    <location>
        <begin position="1"/>
        <end position="92"/>
    </location>
</feature>
<keyword evidence="4" id="KW-1185">Reference proteome</keyword>
<evidence type="ECO:0000259" key="1">
    <source>
        <dbReference type="PROSITE" id="PS50017"/>
    </source>
</evidence>
<dbReference type="PANTHER" id="PTHR15034:SF5">
    <property type="entry name" value="DEATH DOMAIN-CONTAINING PROTEIN CRADD"/>
    <property type="match status" value="1"/>
</dbReference>
<dbReference type="Pfam" id="PF00619">
    <property type="entry name" value="CARD"/>
    <property type="match status" value="1"/>
</dbReference>
<reference evidence="3" key="1">
    <citation type="submission" date="2022-11" db="EMBL/GenBank/DDBJ databases">
        <title>Centuries of genome instability and evolution in soft-shell clam transmissible cancer (bioRxiv).</title>
        <authorList>
            <person name="Hart S.F.M."/>
            <person name="Yonemitsu M.A."/>
            <person name="Giersch R.M."/>
            <person name="Beal B.F."/>
            <person name="Arriagada G."/>
            <person name="Davis B.W."/>
            <person name="Ostrander E.A."/>
            <person name="Goff S.P."/>
            <person name="Metzger M.J."/>
        </authorList>
    </citation>
    <scope>NUCLEOTIDE SEQUENCE</scope>
    <source>
        <strain evidence="3">MELC-2E11</strain>
        <tissue evidence="3">Siphon/mantle</tissue>
    </source>
</reference>
<dbReference type="CDD" id="cd01671">
    <property type="entry name" value="CARD"/>
    <property type="match status" value="1"/>
</dbReference>
<dbReference type="Pfam" id="PF00531">
    <property type="entry name" value="Death"/>
    <property type="match status" value="1"/>
</dbReference>
<gene>
    <name evidence="3" type="ORF">MAR_012604</name>
</gene>